<evidence type="ECO:0000256" key="15">
    <source>
        <dbReference type="PIRSR" id="PIRSR000130-2"/>
    </source>
</evidence>
<dbReference type="NCBIfam" id="TIGR01302">
    <property type="entry name" value="IMP_dehydrog"/>
    <property type="match status" value="1"/>
</dbReference>
<keyword evidence="6 13" id="KW-0332">GMP biosynthesis</keyword>
<comment type="subunit">
    <text evidence="3 13">Homotetramer.</text>
</comment>
<evidence type="ECO:0000256" key="14">
    <source>
        <dbReference type="PIRSR" id="PIRSR000130-1"/>
    </source>
</evidence>
<evidence type="ECO:0000256" key="1">
    <source>
        <dbReference type="ARBA" id="ARBA00001958"/>
    </source>
</evidence>
<dbReference type="Gene3D" id="3.20.20.70">
    <property type="entry name" value="Aldolase class I"/>
    <property type="match status" value="1"/>
</dbReference>
<evidence type="ECO:0000256" key="17">
    <source>
        <dbReference type="PIRSR" id="PIRSR000130-4"/>
    </source>
</evidence>
<evidence type="ECO:0000256" key="19">
    <source>
        <dbReference type="RuleBase" id="RU003927"/>
    </source>
</evidence>
<dbReference type="PROSITE" id="PS51371">
    <property type="entry name" value="CBS"/>
    <property type="match status" value="2"/>
</dbReference>
<proteinExistence type="inferred from homology"/>
<feature type="binding site" evidence="13 16">
    <location>
        <begin position="322"/>
        <end position="324"/>
    </location>
    <ligand>
        <name>NAD(+)</name>
        <dbReference type="ChEBI" id="CHEBI:57540"/>
    </ligand>
</feature>
<dbReference type="PROSITE" id="PS00487">
    <property type="entry name" value="IMP_DH_GMP_RED"/>
    <property type="match status" value="1"/>
</dbReference>
<feature type="active site" description="Proton acceptor" evidence="13 14">
    <location>
        <position position="425"/>
    </location>
</feature>
<comment type="caution">
    <text evidence="13">Lacks conserved residue(s) required for the propagation of feature annotation.</text>
</comment>
<comment type="similarity">
    <text evidence="2 13 19">Belongs to the IMPDH/GMPR family.</text>
</comment>
<comment type="caution">
    <text evidence="22">The sequence shown here is derived from an EMBL/GenBank/DDBJ whole genome shotgun (WGS) entry which is preliminary data.</text>
</comment>
<keyword evidence="7 13" id="KW-0658">Purine biosynthesis</keyword>
<comment type="catalytic activity">
    <reaction evidence="12 13 20">
        <text>IMP + NAD(+) + H2O = XMP + NADH + H(+)</text>
        <dbReference type="Rhea" id="RHEA:11708"/>
        <dbReference type="ChEBI" id="CHEBI:15377"/>
        <dbReference type="ChEBI" id="CHEBI:15378"/>
        <dbReference type="ChEBI" id="CHEBI:57464"/>
        <dbReference type="ChEBI" id="CHEBI:57540"/>
        <dbReference type="ChEBI" id="CHEBI:57945"/>
        <dbReference type="ChEBI" id="CHEBI:58053"/>
        <dbReference type="EC" id="1.1.1.205"/>
    </reaction>
</comment>
<comment type="function">
    <text evidence="13">Catalyzes the conversion of inosine 5'-phosphate (IMP) to xanthosine 5'-phosphate (XMP), the first committed and rate-limiting step in the de novo synthesis of guanine nucleotides, and therefore plays an important role in the regulation of cell growth.</text>
</comment>
<dbReference type="InterPro" id="IPR046342">
    <property type="entry name" value="CBS_dom_sf"/>
</dbReference>
<feature type="binding site" evidence="13">
    <location>
        <position position="495"/>
    </location>
    <ligand>
        <name>K(+)</name>
        <dbReference type="ChEBI" id="CHEBI:29103"/>
        <note>ligand shared between two tetrameric partners</note>
    </ligand>
</feature>
<organism evidence="22 23">
    <name type="scientific">Swaminathania salitolerans</name>
    <dbReference type="NCBI Taxonomy" id="182838"/>
    <lineage>
        <taxon>Bacteria</taxon>
        <taxon>Pseudomonadati</taxon>
        <taxon>Pseudomonadota</taxon>
        <taxon>Alphaproteobacteria</taxon>
        <taxon>Acetobacterales</taxon>
        <taxon>Acetobacteraceae</taxon>
        <taxon>Swaminathania</taxon>
    </lineage>
</organism>
<dbReference type="Pfam" id="PF00478">
    <property type="entry name" value="IMPDH"/>
    <property type="match status" value="1"/>
</dbReference>
<dbReference type="InterPro" id="IPR013785">
    <property type="entry name" value="Aldolase_TIM"/>
</dbReference>
<keyword evidence="10 13" id="KW-0520">NAD</keyword>
<evidence type="ECO:0000256" key="12">
    <source>
        <dbReference type="ARBA" id="ARBA00048028"/>
    </source>
</evidence>
<dbReference type="GO" id="GO:0003938">
    <property type="term" value="F:IMP dehydrogenase activity"/>
    <property type="evidence" value="ECO:0007669"/>
    <property type="project" value="UniProtKB-UniRule"/>
</dbReference>
<evidence type="ECO:0000256" key="4">
    <source>
        <dbReference type="ARBA" id="ARBA00022723"/>
    </source>
</evidence>
<dbReference type="SMART" id="SM01240">
    <property type="entry name" value="IMPDH"/>
    <property type="match status" value="1"/>
</dbReference>
<keyword evidence="4 13" id="KW-0479">Metal-binding</keyword>
<dbReference type="InterPro" id="IPR000644">
    <property type="entry name" value="CBS_dom"/>
</dbReference>
<evidence type="ECO:0000256" key="18">
    <source>
        <dbReference type="PROSITE-ProRule" id="PRU00703"/>
    </source>
</evidence>
<feature type="active site" description="Thioimidate intermediate" evidence="13 14">
    <location>
        <position position="329"/>
    </location>
</feature>
<feature type="binding site" description="in other chain" evidence="13 17">
    <location>
        <position position="329"/>
    </location>
    <ligand>
        <name>K(+)</name>
        <dbReference type="ChEBI" id="CHEBI:29103"/>
        <note>ligand shared between two tetrameric partners</note>
    </ligand>
</feature>
<dbReference type="SMART" id="SM00116">
    <property type="entry name" value="CBS"/>
    <property type="match status" value="2"/>
</dbReference>
<keyword evidence="8 13" id="KW-0630">Potassium</keyword>
<evidence type="ECO:0000313" key="22">
    <source>
        <dbReference type="EMBL" id="GEL02066.1"/>
    </source>
</evidence>
<dbReference type="EMBL" id="BJVC01000002">
    <property type="protein sequence ID" value="GEL02066.1"/>
    <property type="molecule type" value="Genomic_DNA"/>
</dbReference>
<name>A0A511BNZ5_9PROT</name>
<evidence type="ECO:0000256" key="10">
    <source>
        <dbReference type="ARBA" id="ARBA00023027"/>
    </source>
</evidence>
<dbReference type="Proteomes" id="UP000321405">
    <property type="component" value="Unassembled WGS sequence"/>
</dbReference>
<evidence type="ECO:0000256" key="16">
    <source>
        <dbReference type="PIRSR" id="PIRSR000130-3"/>
    </source>
</evidence>
<keyword evidence="9 13" id="KW-0560">Oxidoreductase</keyword>
<keyword evidence="11 18" id="KW-0129">CBS domain</keyword>
<feature type="binding site" evidence="13 15">
    <location>
        <position position="440"/>
    </location>
    <ligand>
        <name>IMP</name>
        <dbReference type="ChEBI" id="CHEBI:58053"/>
    </ligand>
</feature>
<feature type="domain" description="CBS" evidence="21">
    <location>
        <begin position="117"/>
        <end position="177"/>
    </location>
</feature>
<dbReference type="PANTHER" id="PTHR11911:SF111">
    <property type="entry name" value="INOSINE-5'-MONOPHOSPHATE DEHYDROGENASE"/>
    <property type="match status" value="1"/>
</dbReference>
<dbReference type="EC" id="1.1.1.205" evidence="13 20"/>
<dbReference type="CDD" id="cd00381">
    <property type="entry name" value="IMPDH"/>
    <property type="match status" value="1"/>
</dbReference>
<evidence type="ECO:0000256" key="8">
    <source>
        <dbReference type="ARBA" id="ARBA00022958"/>
    </source>
</evidence>
<dbReference type="FunFam" id="3.20.20.70:FF:000003">
    <property type="entry name" value="GMP reductase"/>
    <property type="match status" value="1"/>
</dbReference>
<dbReference type="PANTHER" id="PTHR11911">
    <property type="entry name" value="INOSINE-5-MONOPHOSPHATE DEHYDROGENASE RELATED"/>
    <property type="match status" value="1"/>
</dbReference>
<dbReference type="CDD" id="cd04601">
    <property type="entry name" value="CBS_pair_IMPDH"/>
    <property type="match status" value="1"/>
</dbReference>
<gene>
    <name evidence="13 22" type="primary">guaB</name>
    <name evidence="22" type="ORF">SSA02_12290</name>
</gene>
<dbReference type="GO" id="GO:0000166">
    <property type="term" value="F:nucleotide binding"/>
    <property type="evidence" value="ECO:0007669"/>
    <property type="project" value="UniProtKB-UniRule"/>
</dbReference>
<reference evidence="22 23" key="1">
    <citation type="submission" date="2019-07" db="EMBL/GenBank/DDBJ databases">
        <title>Whole genome shotgun sequence of Swaminathania salitolerans NBRC 104436.</title>
        <authorList>
            <person name="Hosoyama A."/>
            <person name="Uohara A."/>
            <person name="Ohji S."/>
            <person name="Ichikawa N."/>
        </authorList>
    </citation>
    <scope>NUCLEOTIDE SEQUENCE [LARGE SCALE GENOMIC DNA]</scope>
    <source>
        <strain evidence="22 23">NBRC 104436</strain>
    </source>
</reference>
<feature type="binding site" evidence="13">
    <location>
        <position position="272"/>
    </location>
    <ligand>
        <name>NAD(+)</name>
        <dbReference type="ChEBI" id="CHEBI:57540"/>
    </ligand>
</feature>
<sequence>MTTTNEGPTGMAGERVGDYASRSVSHARIREALAFDDVLVEPSESNVLPAQASTRTRLTRSIELNIPLLSSAMDTVTEDAMAIAMAQQGGMGVIHKNLSIEEQAEHVRRVKRFESGMVVNPVTVGPDQTLRDVHVIMAQHGISGLPVVLPESGELVGILTNRDMRFTRDLETPVRDMMTRDNLVTVRDGADAAVAQELLHRHRIEKLLVVDEHNRCIGLITVKDMDKAEAHPLAIKDRFGRLRCAAAIGVGTDGLARAEALVAAGVDIVIVDTAHGHSRGVLDTVATLKARHDGIQVIAGNVATPAAAIALAGVGADCVKIGIGPGSICTTRVVAGVGVPQFSAVMETSAACHDAGIFAIADGGIRTSGDIVKAIGAGADVVMIGSLLAGCEESPGEVFLHQGRSYKAYRGMGSLGAMARGSADRYFQAEVKDSLKLVPEGIEGQVPYKGSMAAVIHQLVGGLKAGMGYTGSATIADLQVRTQFRRITNAGLRESHVHDVTITREAPNYRQD</sequence>
<feature type="domain" description="CBS" evidence="21">
    <location>
        <begin position="178"/>
        <end position="235"/>
    </location>
</feature>
<evidence type="ECO:0000256" key="7">
    <source>
        <dbReference type="ARBA" id="ARBA00022755"/>
    </source>
</evidence>
<dbReference type="GO" id="GO:0006177">
    <property type="term" value="P:GMP biosynthetic process"/>
    <property type="evidence" value="ECO:0007669"/>
    <property type="project" value="UniProtKB-UniRule"/>
</dbReference>
<evidence type="ECO:0000259" key="21">
    <source>
        <dbReference type="PROSITE" id="PS51371"/>
    </source>
</evidence>
<dbReference type="InterPro" id="IPR001093">
    <property type="entry name" value="IMP_DH_GMPRt"/>
</dbReference>
<evidence type="ECO:0000256" key="2">
    <source>
        <dbReference type="ARBA" id="ARBA00005502"/>
    </source>
</evidence>
<evidence type="ECO:0000256" key="13">
    <source>
        <dbReference type="HAMAP-Rule" id="MF_01964"/>
    </source>
</evidence>
<dbReference type="HAMAP" id="MF_01964">
    <property type="entry name" value="IMPDH"/>
    <property type="match status" value="1"/>
</dbReference>
<dbReference type="InterPro" id="IPR015875">
    <property type="entry name" value="IMP_DH/GMP_Rdtase_CS"/>
</dbReference>
<feature type="binding site" description="in other chain" evidence="13 17">
    <location>
        <position position="326"/>
    </location>
    <ligand>
        <name>K(+)</name>
        <dbReference type="ChEBI" id="CHEBI:29103"/>
        <note>ligand shared between two tetrameric partners</note>
    </ligand>
</feature>
<feature type="binding site" evidence="13 15">
    <location>
        <begin position="385"/>
        <end position="386"/>
    </location>
    <ligand>
        <name>IMP</name>
        <dbReference type="ChEBI" id="CHEBI:58053"/>
    </ligand>
</feature>
<comment type="cofactor">
    <cofactor evidence="1 13">
        <name>K(+)</name>
        <dbReference type="ChEBI" id="CHEBI:29103"/>
    </cofactor>
</comment>
<accession>A0A511BNZ5</accession>
<evidence type="ECO:0000256" key="3">
    <source>
        <dbReference type="ARBA" id="ARBA00011881"/>
    </source>
</evidence>
<dbReference type="InterPro" id="IPR005990">
    <property type="entry name" value="IMP_DH"/>
</dbReference>
<feature type="binding site" evidence="13">
    <location>
        <position position="494"/>
    </location>
    <ligand>
        <name>K(+)</name>
        <dbReference type="ChEBI" id="CHEBI:29103"/>
        <note>ligand shared between two tetrameric partners</note>
    </ligand>
</feature>
<evidence type="ECO:0000256" key="20">
    <source>
        <dbReference type="RuleBase" id="RU003928"/>
    </source>
</evidence>
<comment type="activity regulation">
    <text evidence="13">Mycophenolic acid (MPA) is a non-competitive inhibitor that prevents formation of the closed enzyme conformation by binding to the same site as the amobile flap. In contrast, mizoribine monophosphate (MZP) is a competitive inhibitor that induces the closed conformation. MPA is a potent inhibitor of mammalian IMPDHs but a poor inhibitor of the bacterial enzymes. MZP is a more potent inhibitor of bacterial IMPDH.</text>
</comment>
<evidence type="ECO:0000256" key="6">
    <source>
        <dbReference type="ARBA" id="ARBA00022749"/>
    </source>
</evidence>
<feature type="binding site" evidence="13 15">
    <location>
        <begin position="362"/>
        <end position="364"/>
    </location>
    <ligand>
        <name>IMP</name>
        <dbReference type="ChEBI" id="CHEBI:58053"/>
    </ligand>
</feature>
<evidence type="ECO:0000313" key="23">
    <source>
        <dbReference type="Proteomes" id="UP000321405"/>
    </source>
</evidence>
<feature type="binding site" description="in other chain" evidence="13 17">
    <location>
        <position position="324"/>
    </location>
    <ligand>
        <name>K(+)</name>
        <dbReference type="ChEBI" id="CHEBI:29103"/>
        <note>ligand shared between two tetrameric partners</note>
    </ligand>
</feature>
<dbReference type="UniPathway" id="UPA00601">
    <property type="reaction ID" value="UER00295"/>
</dbReference>
<dbReference type="PIRSF" id="PIRSF000130">
    <property type="entry name" value="IMPDH"/>
    <property type="match status" value="1"/>
</dbReference>
<feature type="binding site" evidence="13">
    <location>
        <position position="496"/>
    </location>
    <ligand>
        <name>K(+)</name>
        <dbReference type="ChEBI" id="CHEBI:29103"/>
        <note>ligand shared between two tetrameric partners</note>
    </ligand>
</feature>
<dbReference type="AlphaFoldDB" id="A0A511BNZ5"/>
<feature type="binding site" evidence="16">
    <location>
        <begin position="272"/>
        <end position="274"/>
    </location>
    <ligand>
        <name>NAD(+)</name>
        <dbReference type="ChEBI" id="CHEBI:57540"/>
    </ligand>
</feature>
<protein>
    <recommendedName>
        <fullName evidence="13 20">Inosine-5'-monophosphate dehydrogenase</fullName>
        <shortName evidence="13">IMP dehydrogenase</shortName>
        <shortName evidence="13">IMPD</shortName>
        <shortName evidence="13">IMPDH</shortName>
        <ecNumber evidence="13 20">1.1.1.205</ecNumber>
    </recommendedName>
</protein>
<evidence type="ECO:0000256" key="5">
    <source>
        <dbReference type="ARBA" id="ARBA00022737"/>
    </source>
</evidence>
<dbReference type="SUPFAM" id="SSF54631">
    <property type="entry name" value="CBS-domain pair"/>
    <property type="match status" value="1"/>
</dbReference>
<feature type="binding site" evidence="13 15">
    <location>
        <begin position="409"/>
        <end position="413"/>
    </location>
    <ligand>
        <name>IMP</name>
        <dbReference type="ChEBI" id="CHEBI:58053"/>
    </ligand>
</feature>
<dbReference type="SUPFAM" id="SSF51412">
    <property type="entry name" value="Inosine monophosphate dehydrogenase (IMPDH)"/>
    <property type="match status" value="1"/>
</dbReference>
<keyword evidence="5" id="KW-0677">Repeat</keyword>
<dbReference type="GO" id="GO:0006183">
    <property type="term" value="P:GTP biosynthetic process"/>
    <property type="evidence" value="ECO:0007669"/>
    <property type="project" value="TreeGrafter"/>
</dbReference>
<dbReference type="GO" id="GO:0046872">
    <property type="term" value="F:metal ion binding"/>
    <property type="evidence" value="ECO:0007669"/>
    <property type="project" value="UniProtKB-UniRule"/>
</dbReference>
<evidence type="ECO:0000256" key="9">
    <source>
        <dbReference type="ARBA" id="ARBA00023002"/>
    </source>
</evidence>
<dbReference type="Pfam" id="PF00571">
    <property type="entry name" value="CBS"/>
    <property type="match status" value="2"/>
</dbReference>
<keyword evidence="23" id="KW-1185">Reference proteome</keyword>
<feature type="binding site" evidence="13 15">
    <location>
        <position position="327"/>
    </location>
    <ligand>
        <name>IMP</name>
        <dbReference type="ChEBI" id="CHEBI:58053"/>
    </ligand>
</feature>
<comment type="pathway">
    <text evidence="13 20">Purine metabolism; XMP biosynthesis via de novo pathway; XMP from IMP: step 1/1.</text>
</comment>
<evidence type="ECO:0000256" key="11">
    <source>
        <dbReference type="ARBA" id="ARBA00023122"/>
    </source>
</evidence>